<keyword evidence="5" id="KW-0238">DNA-binding</keyword>
<feature type="region of interest" description="Disordered" evidence="8">
    <location>
        <begin position="611"/>
        <end position="638"/>
    </location>
</feature>
<dbReference type="Gene3D" id="3.30.60.160">
    <property type="match status" value="1"/>
</dbReference>
<dbReference type="InterPro" id="IPR013761">
    <property type="entry name" value="SAM/pointed_sf"/>
</dbReference>
<feature type="domain" description="FCS-type" evidence="10">
    <location>
        <begin position="758"/>
        <end position="792"/>
    </location>
</feature>
<evidence type="ECO:0000256" key="4">
    <source>
        <dbReference type="ARBA" id="ARBA00022833"/>
    </source>
</evidence>
<dbReference type="GO" id="GO:0003677">
    <property type="term" value="F:DNA binding"/>
    <property type="evidence" value="ECO:0007669"/>
    <property type="project" value="UniProtKB-KW"/>
</dbReference>
<keyword evidence="12" id="KW-1185">Reference proteome</keyword>
<evidence type="ECO:0000256" key="8">
    <source>
        <dbReference type="SAM" id="MobiDB-lite"/>
    </source>
</evidence>
<feature type="region of interest" description="Disordered" evidence="8">
    <location>
        <begin position="535"/>
        <end position="559"/>
    </location>
</feature>
<dbReference type="Pfam" id="PF21319">
    <property type="entry name" value="zf-FCS_1"/>
    <property type="match status" value="1"/>
</dbReference>
<dbReference type="EMBL" id="JAGEUA010000009">
    <property type="protein sequence ID" value="KAL0966522.1"/>
    <property type="molecule type" value="Genomic_DNA"/>
</dbReference>
<feature type="region of interest" description="Disordered" evidence="8">
    <location>
        <begin position="679"/>
        <end position="756"/>
    </location>
</feature>
<dbReference type="AlphaFoldDB" id="A0ABD0WQG1"/>
<evidence type="ECO:0008006" key="13">
    <source>
        <dbReference type="Google" id="ProtNLM"/>
    </source>
</evidence>
<reference evidence="11 12" key="1">
    <citation type="submission" date="2024-06" db="EMBL/GenBank/DDBJ databases">
        <authorList>
            <person name="Pan Q."/>
            <person name="Wen M."/>
            <person name="Jouanno E."/>
            <person name="Zahm M."/>
            <person name="Klopp C."/>
            <person name="Cabau C."/>
            <person name="Louis A."/>
            <person name="Berthelot C."/>
            <person name="Parey E."/>
            <person name="Roest Crollius H."/>
            <person name="Montfort J."/>
            <person name="Robinson-Rechavi M."/>
            <person name="Bouchez O."/>
            <person name="Lampietro C."/>
            <person name="Lopez Roques C."/>
            <person name="Donnadieu C."/>
            <person name="Postlethwait J."/>
            <person name="Bobe J."/>
            <person name="Verreycken H."/>
            <person name="Guiguen Y."/>
        </authorList>
    </citation>
    <scope>NUCLEOTIDE SEQUENCE [LARGE SCALE GENOMIC DNA]</scope>
    <source>
        <strain evidence="11">Up_M1</strain>
        <tissue evidence="11">Testis</tissue>
    </source>
</reference>
<evidence type="ECO:0000313" key="12">
    <source>
        <dbReference type="Proteomes" id="UP001557470"/>
    </source>
</evidence>
<keyword evidence="6" id="KW-0539">Nucleus</keyword>
<dbReference type="InterPro" id="IPR050548">
    <property type="entry name" value="PcG_chromatin_remod_factors"/>
</dbReference>
<name>A0ABD0WQG1_UMBPY</name>
<dbReference type="SMART" id="SM00454">
    <property type="entry name" value="SAM"/>
    <property type="match status" value="1"/>
</dbReference>
<dbReference type="PANTHER" id="PTHR12247:SF138">
    <property type="entry name" value="POLYHOMEOTIC DISTAL, ISOFORM A-RELATED"/>
    <property type="match status" value="1"/>
</dbReference>
<dbReference type="Gene3D" id="1.10.150.50">
    <property type="entry name" value="Transcription Factor, Ets-1"/>
    <property type="match status" value="1"/>
</dbReference>
<feature type="domain" description="SAM" evidence="9">
    <location>
        <begin position="920"/>
        <end position="984"/>
    </location>
</feature>
<evidence type="ECO:0000256" key="1">
    <source>
        <dbReference type="ARBA" id="ARBA00004123"/>
    </source>
</evidence>
<dbReference type="Proteomes" id="UP001557470">
    <property type="component" value="Unassembled WGS sequence"/>
</dbReference>
<protein>
    <recommendedName>
        <fullName evidence="13">Polyhomeotic-like protein 3</fullName>
    </recommendedName>
</protein>
<proteinExistence type="predicted"/>
<feature type="compositionally biased region" description="Low complexity" evidence="8">
    <location>
        <begin position="110"/>
        <end position="119"/>
    </location>
</feature>
<evidence type="ECO:0000256" key="7">
    <source>
        <dbReference type="PROSITE-ProRule" id="PRU00367"/>
    </source>
</evidence>
<gene>
    <name evidence="11" type="ORF">UPYG_G00296290</name>
</gene>
<feature type="compositionally biased region" description="Basic residues" evidence="8">
    <location>
        <begin position="813"/>
        <end position="833"/>
    </location>
</feature>
<feature type="compositionally biased region" description="Basic and acidic residues" evidence="8">
    <location>
        <begin position="873"/>
        <end position="897"/>
    </location>
</feature>
<dbReference type="CDD" id="cd09577">
    <property type="entry name" value="SAM_Ph1_2_3"/>
    <property type="match status" value="1"/>
</dbReference>
<dbReference type="GO" id="GO:0008270">
    <property type="term" value="F:zinc ion binding"/>
    <property type="evidence" value="ECO:0007669"/>
    <property type="project" value="UniProtKB-KW"/>
</dbReference>
<sequence>MDRQGLEETVERGQEVIVTSDSVTLTSNTTSVTTVTTNNATASVVIAMMTTASSTTPPYSQAPPISPGTAPTERPAVQVIRQSVHSRPQTMAAQYLQQMYAAQQQHIRLQSAALQQQQQPHHHGNRQSPNSHSASNGIATQTTGTPITLPVPTGTGQLIGRSQSSSSTTGTINQQAMLLGNGSTSCNQAQMYLRTQMLILTPAANVAAVPSELPSVCCSSSQHSASQVQSLAVRTHLPGALTTAQSVLLKPSTQTLVSQPKMSICPLRPGQQTQPSNDTSGTEARAADDTHITSANQIIAPVSYTPIQSHAVVRHQLSCTPSHQGAPHQHQLIIQQTTAGTHRQLHPISLRLATHNASPTAFPLTLHALATPTHTTTTTVQSQPGNAPPGPSSSCDQPAPPLSPQQTGVVSSSSAPPPLLCSSLLQPHRQPQLQPPTLRLGPISQASLPMLLQPPPASLQRLSLRSVQALAVQSTGVLVAEEELPVSEALVQMPFQNLHPTRTFQDLSQTFRDLSPPQTVAVDLKMQPASIAPQALTQRTEGCSEEKTPPPDALSSLAGSNKQCEDIQPICTENCNDRLGFPCGPPSNRSVIHSSSQDPCSHASCSPPPLLPAAAVRSPGPPRSATATPAGSPHRAKPPILTHLIEGFVVREALQPFLPLPIGRSSLKAEQPATLPAAWEVKARGDPMSEMTTNGDRAPETRSNDDSAQERRTNGDRVSELRTTGDPGADENLMDTEQPDDTSDSDLDEIPTQEEPASENLLDVLQCEFCGKRGYTHTFLRSKRFCSMTCVRRFNVSRTKRLSVLKVDKASRWGHRPMGRRGRPPGRVNRRTREHVLLRQGPYRSEETQRRSRGDGGEEDQDEPPVPMITRLRRQEERARRERERLQERDSKQEGQRKIMISSSGGHIVGAECSHNPAHWSVEQVCSYIKSLPGGRDISEEFRSQEIDGQALLLLTEDHLMTAMNIKLGPALKICAHINSLKQP</sequence>
<keyword evidence="2" id="KW-0479">Metal-binding</keyword>
<evidence type="ECO:0000259" key="10">
    <source>
        <dbReference type="PROSITE" id="PS51024"/>
    </source>
</evidence>
<evidence type="ECO:0000256" key="2">
    <source>
        <dbReference type="ARBA" id="ARBA00022723"/>
    </source>
</evidence>
<dbReference type="PROSITE" id="PS50105">
    <property type="entry name" value="SAM_DOMAIN"/>
    <property type="match status" value="1"/>
</dbReference>
<dbReference type="SUPFAM" id="SSF47769">
    <property type="entry name" value="SAM/Pointed domain"/>
    <property type="match status" value="1"/>
</dbReference>
<evidence type="ECO:0000313" key="11">
    <source>
        <dbReference type="EMBL" id="KAL0966522.1"/>
    </source>
</evidence>
<dbReference type="PROSITE" id="PS51024">
    <property type="entry name" value="ZF_FCS"/>
    <property type="match status" value="1"/>
</dbReference>
<feature type="region of interest" description="Disordered" evidence="8">
    <location>
        <begin position="813"/>
        <end position="897"/>
    </location>
</feature>
<feature type="compositionally biased region" description="Basic and acidic residues" evidence="8">
    <location>
        <begin position="697"/>
        <end position="720"/>
    </location>
</feature>
<comment type="subcellular location">
    <subcellularLocation>
        <location evidence="1">Nucleus</location>
    </subcellularLocation>
</comment>
<organism evidence="11 12">
    <name type="scientific">Umbra pygmaea</name>
    <name type="common">Eastern mudminnow</name>
    <dbReference type="NCBI Taxonomy" id="75934"/>
    <lineage>
        <taxon>Eukaryota</taxon>
        <taxon>Metazoa</taxon>
        <taxon>Chordata</taxon>
        <taxon>Craniata</taxon>
        <taxon>Vertebrata</taxon>
        <taxon>Euteleostomi</taxon>
        <taxon>Actinopterygii</taxon>
        <taxon>Neopterygii</taxon>
        <taxon>Teleostei</taxon>
        <taxon>Protacanthopterygii</taxon>
        <taxon>Esociformes</taxon>
        <taxon>Umbridae</taxon>
        <taxon>Umbra</taxon>
    </lineage>
</organism>
<feature type="compositionally biased region" description="Basic and acidic residues" evidence="8">
    <location>
        <begin position="844"/>
        <end position="856"/>
    </location>
</feature>
<dbReference type="GO" id="GO:0005634">
    <property type="term" value="C:nucleus"/>
    <property type="evidence" value="ECO:0007669"/>
    <property type="project" value="UniProtKB-SubCell"/>
</dbReference>
<evidence type="ECO:0000256" key="3">
    <source>
        <dbReference type="ARBA" id="ARBA00022771"/>
    </source>
</evidence>
<dbReference type="Pfam" id="PF00536">
    <property type="entry name" value="SAM_1"/>
    <property type="match status" value="1"/>
</dbReference>
<feature type="region of interest" description="Disordered" evidence="8">
    <location>
        <begin position="110"/>
        <end position="170"/>
    </location>
</feature>
<evidence type="ECO:0000256" key="5">
    <source>
        <dbReference type="ARBA" id="ARBA00023125"/>
    </source>
</evidence>
<feature type="compositionally biased region" description="Polar residues" evidence="8">
    <location>
        <begin position="126"/>
        <end position="146"/>
    </location>
</feature>
<evidence type="ECO:0000259" key="9">
    <source>
        <dbReference type="PROSITE" id="PS50105"/>
    </source>
</evidence>
<dbReference type="PANTHER" id="PTHR12247">
    <property type="entry name" value="POLYCOMB GROUP PROTEIN"/>
    <property type="match status" value="1"/>
</dbReference>
<comment type="caution">
    <text evidence="11">The sequence shown here is derived from an EMBL/GenBank/DDBJ whole genome shotgun (WGS) entry which is preliminary data.</text>
</comment>
<feature type="compositionally biased region" description="Acidic residues" evidence="8">
    <location>
        <begin position="728"/>
        <end position="752"/>
    </location>
</feature>
<keyword evidence="3 7" id="KW-0863">Zinc-finger</keyword>
<evidence type="ECO:0000256" key="6">
    <source>
        <dbReference type="ARBA" id="ARBA00023242"/>
    </source>
</evidence>
<accession>A0ABD0WQG1</accession>
<dbReference type="InterPro" id="IPR038603">
    <property type="entry name" value="Znf_FCS_sf"/>
</dbReference>
<dbReference type="InterPro" id="IPR012313">
    <property type="entry name" value="Znf_FCS"/>
</dbReference>
<dbReference type="InterPro" id="IPR001660">
    <property type="entry name" value="SAM"/>
</dbReference>
<feature type="region of interest" description="Disordered" evidence="8">
    <location>
        <begin position="374"/>
        <end position="423"/>
    </location>
</feature>
<keyword evidence="4" id="KW-0862">Zinc</keyword>